<feature type="region of interest" description="Disordered" evidence="1">
    <location>
        <begin position="35"/>
        <end position="61"/>
    </location>
</feature>
<dbReference type="OrthoDB" id="9812459at2"/>
<keyword evidence="3" id="KW-1185">Reference proteome</keyword>
<dbReference type="EMBL" id="LVYV01000056">
    <property type="protein sequence ID" value="KZD20438.1"/>
    <property type="molecule type" value="Genomic_DNA"/>
</dbReference>
<dbReference type="Proteomes" id="UP000076574">
    <property type="component" value="Unassembled WGS sequence"/>
</dbReference>
<gene>
    <name evidence="2" type="ORF">A4A58_19635</name>
</gene>
<sequence length="132" mass="13951">MILPTDTIVAVADGEKLNLFRNVGTETEMSLVAAPGEEVESVSGSGGQNSSSANPDQSRAEEDGFASGIIEMLNAQVLTNKFSNIVIIAAPKTLGEMRKHYHKKLDEALVGEIAKDLTGHSIADIEKTILAA</sequence>
<evidence type="ECO:0000256" key="1">
    <source>
        <dbReference type="SAM" id="MobiDB-lite"/>
    </source>
</evidence>
<evidence type="ECO:0000313" key="3">
    <source>
        <dbReference type="Proteomes" id="UP000076574"/>
    </source>
</evidence>
<dbReference type="AlphaFoldDB" id="A0A163X5D6"/>
<evidence type="ECO:0000313" key="2">
    <source>
        <dbReference type="EMBL" id="KZD20438.1"/>
    </source>
</evidence>
<accession>A0A163X5D6</accession>
<proteinExistence type="predicted"/>
<dbReference type="InterPro" id="IPR041374">
    <property type="entry name" value="BaeRF_family12"/>
</dbReference>
<dbReference type="STRING" id="943830.A4A58_19635"/>
<name>A0A163X5D6_9BRAD</name>
<protein>
    <submittedName>
        <fullName evidence="2">Host cell attachment protein</fullName>
    </submittedName>
</protein>
<dbReference type="Pfam" id="PF18856">
    <property type="entry name" value="baeRF_family12"/>
    <property type="match status" value="1"/>
</dbReference>
<reference evidence="2 3" key="1">
    <citation type="submission" date="2016-03" db="EMBL/GenBank/DDBJ databases">
        <title>Microsymbionts genomes from the relict species Vavilovia formosa (Stev.) Fed.</title>
        <authorList>
            <person name="Kopat V."/>
            <person name="Chirak E."/>
            <person name="Kimeklis A."/>
            <person name="Andronov E."/>
        </authorList>
    </citation>
    <scope>NUCLEOTIDE SEQUENCE [LARGE SCALE GENOMIC DNA]</scope>
    <source>
        <strain evidence="2 3">Vaf07</strain>
    </source>
</reference>
<comment type="caution">
    <text evidence="2">The sequence shown here is derived from an EMBL/GenBank/DDBJ whole genome shotgun (WGS) entry which is preliminary data.</text>
</comment>
<organism evidence="2 3">
    <name type="scientific">Tardiphaga robiniae</name>
    <dbReference type="NCBI Taxonomy" id="943830"/>
    <lineage>
        <taxon>Bacteria</taxon>
        <taxon>Pseudomonadati</taxon>
        <taxon>Pseudomonadota</taxon>
        <taxon>Alphaproteobacteria</taxon>
        <taxon>Hyphomicrobiales</taxon>
        <taxon>Nitrobacteraceae</taxon>
        <taxon>Tardiphaga</taxon>
    </lineage>
</organism>